<sequence length="477" mass="54666">MVMSSEVKITFNRLNYTHDGEYLCRNGYPYEADLIEYLPAFYKNGNPKRGPNRARQKKSQGFWAAQCAFRGLPVNGTITEIQSRLRNGPQVMVPELVKIENKLTAEVKEKRRLAKEEKQRKAEIARQKEESEATRDLIRRFHKSENSPKAILLKAWRSGMPAAARELAIPYEIIRTSMDLSSDWIIIGITQSHVDTQVSRIREEEKIFNAAQAKIWAEREAVEDARRVEEERVRLEAFAKETAAIAKQSEKDGMWDVAGEYLATCAKLDDFSSRYDKLILTVYRIDAGSKSQMFGKFDFGVVNGWFRFENPTGKTRTPSTAEKIAKIGKKRKRDSWDVGENDDGDDGEEKDDEEGLYHYGTDGDADEPNGVYLLNAENRPSSKQPIWQYRWRGRNSGEGEIQTDADKVLESVTFSGRGGAEMTGTFRWDYIIGECKFTAVKVKMGNPKEASKIEIDLEWERLTERAHDREGSRRWGR</sequence>
<keyword evidence="4" id="KW-1185">Reference proteome</keyword>
<dbReference type="AlphaFoldDB" id="A0A9P4NXF1"/>
<feature type="region of interest" description="Disordered" evidence="2">
    <location>
        <begin position="332"/>
        <end position="366"/>
    </location>
</feature>
<proteinExistence type="predicted"/>
<evidence type="ECO:0000313" key="3">
    <source>
        <dbReference type="EMBL" id="KAF2433382.1"/>
    </source>
</evidence>
<dbReference type="OrthoDB" id="4630416at2759"/>
<evidence type="ECO:0000256" key="2">
    <source>
        <dbReference type="SAM" id="MobiDB-lite"/>
    </source>
</evidence>
<feature type="compositionally biased region" description="Acidic residues" evidence="2">
    <location>
        <begin position="337"/>
        <end position="354"/>
    </location>
</feature>
<reference evidence="3" key="1">
    <citation type="journal article" date="2020" name="Stud. Mycol.">
        <title>101 Dothideomycetes genomes: a test case for predicting lifestyles and emergence of pathogens.</title>
        <authorList>
            <person name="Haridas S."/>
            <person name="Albert R."/>
            <person name="Binder M."/>
            <person name="Bloem J."/>
            <person name="Labutti K."/>
            <person name="Salamov A."/>
            <person name="Andreopoulos B."/>
            <person name="Baker S."/>
            <person name="Barry K."/>
            <person name="Bills G."/>
            <person name="Bluhm B."/>
            <person name="Cannon C."/>
            <person name="Castanera R."/>
            <person name="Culley D."/>
            <person name="Daum C."/>
            <person name="Ezra D."/>
            <person name="Gonzalez J."/>
            <person name="Henrissat B."/>
            <person name="Kuo A."/>
            <person name="Liang C."/>
            <person name="Lipzen A."/>
            <person name="Lutzoni F."/>
            <person name="Magnuson J."/>
            <person name="Mondo S."/>
            <person name="Nolan M."/>
            <person name="Ohm R."/>
            <person name="Pangilinan J."/>
            <person name="Park H.-J."/>
            <person name="Ramirez L."/>
            <person name="Alfaro M."/>
            <person name="Sun H."/>
            <person name="Tritt A."/>
            <person name="Yoshinaga Y."/>
            <person name="Zwiers L.-H."/>
            <person name="Turgeon B."/>
            <person name="Goodwin S."/>
            <person name="Spatafora J."/>
            <person name="Crous P."/>
            <person name="Grigoriev I."/>
        </authorList>
    </citation>
    <scope>NUCLEOTIDE SEQUENCE</scope>
    <source>
        <strain evidence="3">CBS 130266</strain>
    </source>
</reference>
<evidence type="ECO:0000313" key="4">
    <source>
        <dbReference type="Proteomes" id="UP000800235"/>
    </source>
</evidence>
<name>A0A9P4NXF1_9PEZI</name>
<protein>
    <submittedName>
        <fullName evidence="3">Uncharacterized protein</fullName>
    </submittedName>
</protein>
<dbReference type="Proteomes" id="UP000800235">
    <property type="component" value="Unassembled WGS sequence"/>
</dbReference>
<gene>
    <name evidence="3" type="ORF">EJ08DRAFT_77515</name>
</gene>
<organism evidence="3 4">
    <name type="scientific">Tothia fuscella</name>
    <dbReference type="NCBI Taxonomy" id="1048955"/>
    <lineage>
        <taxon>Eukaryota</taxon>
        <taxon>Fungi</taxon>
        <taxon>Dikarya</taxon>
        <taxon>Ascomycota</taxon>
        <taxon>Pezizomycotina</taxon>
        <taxon>Dothideomycetes</taxon>
        <taxon>Pleosporomycetidae</taxon>
        <taxon>Venturiales</taxon>
        <taxon>Cylindrosympodiaceae</taxon>
        <taxon>Tothia</taxon>
    </lineage>
</organism>
<evidence type="ECO:0000256" key="1">
    <source>
        <dbReference type="SAM" id="Coils"/>
    </source>
</evidence>
<keyword evidence="1" id="KW-0175">Coiled coil</keyword>
<comment type="caution">
    <text evidence="3">The sequence shown here is derived from an EMBL/GenBank/DDBJ whole genome shotgun (WGS) entry which is preliminary data.</text>
</comment>
<dbReference type="EMBL" id="MU007021">
    <property type="protein sequence ID" value="KAF2433382.1"/>
    <property type="molecule type" value="Genomic_DNA"/>
</dbReference>
<feature type="coiled-coil region" evidence="1">
    <location>
        <begin position="96"/>
        <end position="134"/>
    </location>
</feature>
<accession>A0A9P4NXF1</accession>